<evidence type="ECO:0000313" key="11">
    <source>
        <dbReference type="Ensembl" id="ENSVKKP00000008166.1"/>
    </source>
</evidence>
<keyword evidence="6" id="KW-0406">Ion transport</keyword>
<evidence type="ECO:0000313" key="12">
    <source>
        <dbReference type="Proteomes" id="UP000694545"/>
    </source>
</evidence>
<evidence type="ECO:0008006" key="13">
    <source>
        <dbReference type="Google" id="ProtNLM"/>
    </source>
</evidence>
<dbReference type="Ensembl" id="ENSVKKT00000008379.1">
    <property type="protein sequence ID" value="ENSVKKP00000008166.1"/>
    <property type="gene ID" value="ENSVKKG00000005816.1"/>
</dbReference>
<comment type="similarity">
    <text evidence="2">Belongs to the ATPase F chain family.</text>
</comment>
<dbReference type="GO" id="GO:0045259">
    <property type="term" value="C:proton-transporting ATP synthase complex"/>
    <property type="evidence" value="ECO:0007669"/>
    <property type="project" value="UniProtKB-KW"/>
</dbReference>
<organism evidence="11 12">
    <name type="scientific">Varanus komodoensis</name>
    <name type="common">Komodo dragon</name>
    <dbReference type="NCBI Taxonomy" id="61221"/>
    <lineage>
        <taxon>Eukaryota</taxon>
        <taxon>Metazoa</taxon>
        <taxon>Chordata</taxon>
        <taxon>Craniata</taxon>
        <taxon>Vertebrata</taxon>
        <taxon>Euteleostomi</taxon>
        <taxon>Lepidosauria</taxon>
        <taxon>Squamata</taxon>
        <taxon>Bifurcata</taxon>
        <taxon>Unidentata</taxon>
        <taxon>Episquamata</taxon>
        <taxon>Toxicofera</taxon>
        <taxon>Anguimorpha</taxon>
        <taxon>Paleoanguimorpha</taxon>
        <taxon>Varanoidea</taxon>
        <taxon>Varanidae</taxon>
        <taxon>Varanus</taxon>
    </lineage>
</organism>
<evidence type="ECO:0000256" key="2">
    <source>
        <dbReference type="ARBA" id="ARBA00005895"/>
    </source>
</evidence>
<evidence type="ECO:0000256" key="7">
    <source>
        <dbReference type="ARBA" id="ARBA00023128"/>
    </source>
</evidence>
<name>A0A8D2J247_VARKO</name>
<keyword evidence="7" id="KW-0496">Mitochondrion</keyword>
<keyword evidence="12" id="KW-1185">Reference proteome</keyword>
<reference evidence="11" key="2">
    <citation type="submission" date="2025-09" db="UniProtKB">
        <authorList>
            <consortium name="Ensembl"/>
        </authorList>
    </citation>
    <scope>IDENTIFICATION</scope>
</reference>
<keyword evidence="3" id="KW-0813">Transport</keyword>
<comment type="subcellular location">
    <subcellularLocation>
        <location evidence="1">Mitochondrion membrane</location>
    </subcellularLocation>
</comment>
<keyword evidence="4" id="KW-0138">CF(0)</keyword>
<dbReference type="PANTHER" id="PTHR13080:SF19">
    <property type="entry name" value="ATP SYNTHASE SUBUNIT F, MITOCHONDRIAL"/>
    <property type="match status" value="1"/>
</dbReference>
<keyword evidence="8 10" id="KW-0472">Membrane</keyword>
<keyword evidence="10" id="KW-1133">Transmembrane helix</keyword>
<dbReference type="GO" id="GO:0046933">
    <property type="term" value="F:proton-transporting ATP synthase activity, rotational mechanism"/>
    <property type="evidence" value="ECO:0007669"/>
    <property type="project" value="TreeGrafter"/>
</dbReference>
<accession>A0A8D2J247</accession>
<keyword evidence="10" id="KW-0812">Transmembrane</keyword>
<dbReference type="AlphaFoldDB" id="A0A8D2J247"/>
<protein>
    <recommendedName>
        <fullName evidence="13">ATP synthase subunit f, mitochondrial</fullName>
    </recommendedName>
</protein>
<evidence type="ECO:0000256" key="5">
    <source>
        <dbReference type="ARBA" id="ARBA00022781"/>
    </source>
</evidence>
<dbReference type="Proteomes" id="UP000694545">
    <property type="component" value="Unplaced"/>
</dbReference>
<proteinExistence type="inferred from homology"/>
<evidence type="ECO:0000256" key="4">
    <source>
        <dbReference type="ARBA" id="ARBA00022547"/>
    </source>
</evidence>
<evidence type="ECO:0000256" key="8">
    <source>
        <dbReference type="ARBA" id="ARBA00023136"/>
    </source>
</evidence>
<evidence type="ECO:0000256" key="1">
    <source>
        <dbReference type="ARBA" id="ARBA00004325"/>
    </source>
</evidence>
<evidence type="ECO:0000256" key="10">
    <source>
        <dbReference type="SAM" id="Phobius"/>
    </source>
</evidence>
<keyword evidence="5" id="KW-0375">Hydrogen ion transport</keyword>
<sequence length="91" mass="10679">MAYCVNAFEKRRLMDVKLQDMPAWLATCNLSPQGVLGATCRAWNRYYKKYINVKKGGVAGISMLLLLLGYCVLSYTWSYKHIKHSRWRKYH</sequence>
<dbReference type="GO" id="GO:0042776">
    <property type="term" value="P:proton motive force-driven mitochondrial ATP synthesis"/>
    <property type="evidence" value="ECO:0007669"/>
    <property type="project" value="TreeGrafter"/>
</dbReference>
<keyword evidence="9" id="KW-0066">ATP synthesis</keyword>
<dbReference type="Pfam" id="PF10206">
    <property type="entry name" value="WRW"/>
    <property type="match status" value="1"/>
</dbReference>
<dbReference type="OMA" id="SSILMWD"/>
<evidence type="ECO:0000256" key="9">
    <source>
        <dbReference type="ARBA" id="ARBA00023310"/>
    </source>
</evidence>
<evidence type="ECO:0000256" key="3">
    <source>
        <dbReference type="ARBA" id="ARBA00022448"/>
    </source>
</evidence>
<dbReference type="GO" id="GO:0031966">
    <property type="term" value="C:mitochondrial membrane"/>
    <property type="evidence" value="ECO:0007669"/>
    <property type="project" value="UniProtKB-SubCell"/>
</dbReference>
<dbReference type="PANTHER" id="PTHR13080">
    <property type="entry name" value="ATP SYNTHASE F CHAIN, MITOCHONDRIAL-RELATED"/>
    <property type="match status" value="1"/>
</dbReference>
<reference evidence="11" key="1">
    <citation type="submission" date="2025-08" db="UniProtKB">
        <authorList>
            <consortium name="Ensembl"/>
        </authorList>
    </citation>
    <scope>IDENTIFICATION</scope>
</reference>
<feature type="transmembrane region" description="Helical" evidence="10">
    <location>
        <begin position="57"/>
        <end position="79"/>
    </location>
</feature>
<dbReference type="InterPro" id="IPR019344">
    <property type="entry name" value="F1F0-ATPsyn_F_prd"/>
</dbReference>
<evidence type="ECO:0000256" key="6">
    <source>
        <dbReference type="ARBA" id="ARBA00023065"/>
    </source>
</evidence>